<dbReference type="InterPro" id="IPR011639">
    <property type="entry name" value="MethylTrfase_TaqI-like_dom"/>
</dbReference>
<dbReference type="GO" id="GO:0006304">
    <property type="term" value="P:DNA modification"/>
    <property type="evidence" value="ECO:0007669"/>
    <property type="project" value="InterPro"/>
</dbReference>
<dbReference type="KEGG" id="bpz:BP1026B_II0429"/>
<evidence type="ECO:0000256" key="1">
    <source>
        <dbReference type="ARBA" id="ARBA00011900"/>
    </source>
</evidence>
<proteinExistence type="predicted"/>
<name>A0A0H3HRY3_BURP2</name>
<dbReference type="GO" id="GO:0032259">
    <property type="term" value="P:methylation"/>
    <property type="evidence" value="ECO:0007669"/>
    <property type="project" value="UniProtKB-KW"/>
</dbReference>
<evidence type="ECO:0000313" key="7">
    <source>
        <dbReference type="EMBL" id="AFI68701.1"/>
    </source>
</evidence>
<dbReference type="Pfam" id="PF07669">
    <property type="entry name" value="Eco57I"/>
    <property type="match status" value="1"/>
</dbReference>
<evidence type="ECO:0000256" key="4">
    <source>
        <dbReference type="ARBA" id="ARBA00022691"/>
    </source>
</evidence>
<dbReference type="PROSITE" id="PS00092">
    <property type="entry name" value="N6_MTASE"/>
    <property type="match status" value="1"/>
</dbReference>
<dbReference type="RefSeq" id="WP_004553163.1">
    <property type="nucleotide sequence ID" value="NC_017832.1"/>
</dbReference>
<sequence length="727" mass="80452">MSKCRCRFVLFVAVKRMFDDARSSRMVTPLLAEASVEQPSSTRLSAPSPGRSLGATVARVERPIRAAVRLVSRAVAVNDIIFSSVFDCTVYGPGCFLEPNDVRLSWFLVGATITHALMTNRDKVAPFSVSLDWFFGDSRFARSLLACFPMHQIKAAEQELAEVDVSADLLDLLPYVLEPHGHITRNSLETCEVAKKTRGVKKDAGVYYTPSDVAEFMVRSLSSASDACDTWIDPACGTGVFLRAVIAHRRAIDSQLSDFREFALSSVFGIDRSALATDLAAFVLLAECTLSAPLGSSAFQVWQRLKGNIACMDALRLVPTGSAADLHGDQSQSAEIGNIFPQLGRNLFDRVVMNPPYATVRIDKSLQANWHSFSDIPAGQTGDMQLAFGEMLWRLTSESGTSAAVLPLSIGANTTKSYVRFRDELLKSPGTKEFLFFDREPQALFGEDIKTRNLILLRKGAPKEAEVRTSRLLKWTAEQRPSIFNENRLVSIEAQQCKSFIPKIGSDAERNIYVQLSSGASLKRAVVFVPRSFRISLDDAVKADVGTRRRALLVSGTAYNFINCFFSAGLPAHPPRPYSSSPLNALLFNSEEDAYAAFALVSSRLCFWLWHVEGDGFHLTSNFLKRLPIWSCFGAETVKVRLSEHGRHLWQTASDAALGTVNGGKQTYSFHCGYDHPSALEVERMLLEHLGLDDEVSHALDEFVRATVSIDGKRRMRRFDSELKELV</sequence>
<dbReference type="PRINTS" id="PR00507">
    <property type="entry name" value="N12N6MTFRASE"/>
</dbReference>
<dbReference type="PANTHER" id="PTHR33841">
    <property type="entry name" value="DNA METHYLTRANSFERASE YEEA-RELATED"/>
    <property type="match status" value="1"/>
</dbReference>
<dbReference type="PANTHER" id="PTHR33841:SF1">
    <property type="entry name" value="DNA METHYLTRANSFERASE A"/>
    <property type="match status" value="1"/>
</dbReference>
<evidence type="ECO:0000313" key="8">
    <source>
        <dbReference type="Proteomes" id="UP000010087"/>
    </source>
</evidence>
<dbReference type="EMBL" id="CP002834">
    <property type="protein sequence ID" value="AFI68701.1"/>
    <property type="molecule type" value="Genomic_DNA"/>
</dbReference>
<dbReference type="AlphaFoldDB" id="A0A0H3HRY3"/>
<feature type="domain" description="Type II methyltransferase M.TaqI-like" evidence="6">
    <location>
        <begin position="266"/>
        <end position="438"/>
    </location>
</feature>
<evidence type="ECO:0000256" key="5">
    <source>
        <dbReference type="ARBA" id="ARBA00047942"/>
    </source>
</evidence>
<reference evidence="7 8" key="1">
    <citation type="journal article" date="2012" name="PLoS ONE">
        <title>Evolution of Burkholderia pseudomallei in recurrent melioidosis.</title>
        <authorList>
            <person name="Hayden H.S."/>
            <person name="Lim R."/>
            <person name="Brittnacher M.J."/>
            <person name="Sims E.H."/>
            <person name="Ramage E.R."/>
            <person name="Fong C."/>
            <person name="Wu Z."/>
            <person name="Crist E."/>
            <person name="Chang J."/>
            <person name="Zhou Y."/>
            <person name="Radey M."/>
            <person name="Rohmer L."/>
            <person name="Haugen E."/>
            <person name="Gillett W."/>
            <person name="Wuthiekanun V."/>
            <person name="Peacock S.J."/>
            <person name="Kaul R."/>
            <person name="Miller S.I."/>
            <person name="Manoil C."/>
            <person name="Jacobs M.A."/>
        </authorList>
    </citation>
    <scope>NUCLEOTIDE SEQUENCE [LARGE SCALE GENOMIC DNA]</scope>
    <source>
        <strain evidence="7 8">1026b</strain>
    </source>
</reference>
<dbReference type="InterPro" id="IPR029063">
    <property type="entry name" value="SAM-dependent_MTases_sf"/>
</dbReference>
<dbReference type="InterPro" id="IPR050953">
    <property type="entry name" value="N4_N6_ade-DNA_methylase"/>
</dbReference>
<dbReference type="GO" id="GO:0009007">
    <property type="term" value="F:site-specific DNA-methyltransferase (adenine-specific) activity"/>
    <property type="evidence" value="ECO:0007669"/>
    <property type="project" value="UniProtKB-EC"/>
</dbReference>
<gene>
    <name evidence="7" type="ordered locus">BP1026B_II0429</name>
</gene>
<evidence type="ECO:0000259" key="6">
    <source>
        <dbReference type="Pfam" id="PF07669"/>
    </source>
</evidence>
<comment type="catalytic activity">
    <reaction evidence="5">
        <text>a 2'-deoxyadenosine in DNA + S-adenosyl-L-methionine = an N(6)-methyl-2'-deoxyadenosine in DNA + S-adenosyl-L-homocysteine + H(+)</text>
        <dbReference type="Rhea" id="RHEA:15197"/>
        <dbReference type="Rhea" id="RHEA-COMP:12418"/>
        <dbReference type="Rhea" id="RHEA-COMP:12419"/>
        <dbReference type="ChEBI" id="CHEBI:15378"/>
        <dbReference type="ChEBI" id="CHEBI:57856"/>
        <dbReference type="ChEBI" id="CHEBI:59789"/>
        <dbReference type="ChEBI" id="CHEBI:90615"/>
        <dbReference type="ChEBI" id="CHEBI:90616"/>
        <dbReference type="EC" id="2.1.1.72"/>
    </reaction>
</comment>
<organism evidence="7 8">
    <name type="scientific">Burkholderia pseudomallei (strain 1026b)</name>
    <dbReference type="NCBI Taxonomy" id="884204"/>
    <lineage>
        <taxon>Bacteria</taxon>
        <taxon>Pseudomonadati</taxon>
        <taxon>Pseudomonadota</taxon>
        <taxon>Betaproteobacteria</taxon>
        <taxon>Burkholderiales</taxon>
        <taxon>Burkholderiaceae</taxon>
        <taxon>Burkholderia</taxon>
        <taxon>pseudomallei group</taxon>
    </lineage>
</organism>
<dbReference type="EC" id="2.1.1.72" evidence="1"/>
<dbReference type="Gene3D" id="3.40.50.150">
    <property type="entry name" value="Vaccinia Virus protein VP39"/>
    <property type="match status" value="1"/>
</dbReference>
<dbReference type="SUPFAM" id="SSF53335">
    <property type="entry name" value="S-adenosyl-L-methionine-dependent methyltransferases"/>
    <property type="match status" value="1"/>
</dbReference>
<keyword evidence="2" id="KW-0489">Methyltransferase</keyword>
<keyword evidence="4" id="KW-0949">S-adenosyl-L-methionine</keyword>
<dbReference type="GO" id="GO:0003676">
    <property type="term" value="F:nucleic acid binding"/>
    <property type="evidence" value="ECO:0007669"/>
    <property type="project" value="InterPro"/>
</dbReference>
<protein>
    <recommendedName>
        <fullName evidence="1">site-specific DNA-methyltransferase (adenine-specific)</fullName>
        <ecNumber evidence="1">2.1.1.72</ecNumber>
    </recommendedName>
</protein>
<evidence type="ECO:0000256" key="2">
    <source>
        <dbReference type="ARBA" id="ARBA00022603"/>
    </source>
</evidence>
<evidence type="ECO:0000256" key="3">
    <source>
        <dbReference type="ARBA" id="ARBA00022679"/>
    </source>
</evidence>
<dbReference type="InterPro" id="IPR002052">
    <property type="entry name" value="DNA_methylase_N6_adenine_CS"/>
</dbReference>
<dbReference type="Proteomes" id="UP000010087">
    <property type="component" value="Chromosome 2"/>
</dbReference>
<keyword evidence="3" id="KW-0808">Transferase</keyword>
<dbReference type="PATRIC" id="fig|884204.3.peg.4574"/>
<accession>A0A0H3HRY3</accession>